<evidence type="ECO:0000313" key="8">
    <source>
        <dbReference type="EMBL" id="RZC58725.1"/>
    </source>
</evidence>
<protein>
    <recommendedName>
        <fullName evidence="3">phosphopyruvate hydratase</fullName>
        <ecNumber evidence="3">4.2.1.11</ecNumber>
    </recommendedName>
</protein>
<dbReference type="InterPro" id="IPR036849">
    <property type="entry name" value="Enolase-like_C_sf"/>
</dbReference>
<accession>A0A4Y7JGF3</accession>
<dbReference type="InterPro" id="IPR020810">
    <property type="entry name" value="Enolase_C"/>
</dbReference>
<keyword evidence="9" id="KW-1185">Reference proteome</keyword>
<dbReference type="Proteomes" id="UP000316621">
    <property type="component" value="Chromosome 4"/>
</dbReference>
<dbReference type="Pfam" id="PF00113">
    <property type="entry name" value="Enolase_C"/>
    <property type="match status" value="1"/>
</dbReference>
<dbReference type="SUPFAM" id="SSF51604">
    <property type="entry name" value="Enolase C-terminal domain-like"/>
    <property type="match status" value="1"/>
</dbReference>
<evidence type="ECO:0000256" key="4">
    <source>
        <dbReference type="ARBA" id="ARBA00023152"/>
    </source>
</evidence>
<reference evidence="8 9" key="1">
    <citation type="journal article" date="2018" name="Science">
        <title>The opium poppy genome and morphinan production.</title>
        <authorList>
            <person name="Guo L."/>
            <person name="Winzer T."/>
            <person name="Yang X."/>
            <person name="Li Y."/>
            <person name="Ning Z."/>
            <person name="He Z."/>
            <person name="Teodor R."/>
            <person name="Lu Y."/>
            <person name="Bowser T.A."/>
            <person name="Graham I.A."/>
            <person name="Ye K."/>
        </authorList>
    </citation>
    <scope>NUCLEOTIDE SEQUENCE [LARGE SCALE GENOMIC DNA]</scope>
    <source>
        <strain evidence="9">cv. HN1</strain>
        <tissue evidence="8">Leaves</tissue>
    </source>
</reference>
<proteinExistence type="inferred from homology"/>
<dbReference type="Gene3D" id="3.20.20.120">
    <property type="entry name" value="Enolase-like C-terminal domain"/>
    <property type="match status" value="1"/>
</dbReference>
<dbReference type="UniPathway" id="UPA00109">
    <property type="reaction ID" value="UER00187"/>
</dbReference>
<dbReference type="GO" id="GO:0004634">
    <property type="term" value="F:phosphopyruvate hydratase activity"/>
    <property type="evidence" value="ECO:0007669"/>
    <property type="project" value="UniProtKB-EC"/>
</dbReference>
<comment type="pathway">
    <text evidence="1">Carbohydrate degradation; glycolysis; pyruvate from D-glyceraldehyde 3-phosphate: step 4/5.</text>
</comment>
<dbReference type="EC" id="4.2.1.11" evidence="3"/>
<gene>
    <name evidence="8" type="ORF">C5167_006031</name>
</gene>
<evidence type="ECO:0000256" key="1">
    <source>
        <dbReference type="ARBA" id="ARBA00005031"/>
    </source>
</evidence>
<feature type="domain" description="Enolase C-terminal TIM barrel" evidence="7">
    <location>
        <begin position="52"/>
        <end position="71"/>
    </location>
</feature>
<sequence>MMVHDAPTTVSTSQTAETATNVLTTQTAPKLRVEMDASGRLKAYLAGNNKNLVLPVPAFNVTNGGSHAGNKTGNARIHDPSRWSKIFQGGNENGS</sequence>
<keyword evidence="5" id="KW-0456">Lyase</keyword>
<feature type="compositionally biased region" description="Polar residues" evidence="6">
    <location>
        <begin position="8"/>
        <end position="23"/>
    </location>
</feature>
<organism evidence="8 9">
    <name type="scientific">Papaver somniferum</name>
    <name type="common">Opium poppy</name>
    <dbReference type="NCBI Taxonomy" id="3469"/>
    <lineage>
        <taxon>Eukaryota</taxon>
        <taxon>Viridiplantae</taxon>
        <taxon>Streptophyta</taxon>
        <taxon>Embryophyta</taxon>
        <taxon>Tracheophyta</taxon>
        <taxon>Spermatophyta</taxon>
        <taxon>Magnoliopsida</taxon>
        <taxon>Ranunculales</taxon>
        <taxon>Papaveraceae</taxon>
        <taxon>Papaveroideae</taxon>
        <taxon>Papaver</taxon>
    </lineage>
</organism>
<name>A0A4Y7JGF3_PAPSO</name>
<evidence type="ECO:0000259" key="7">
    <source>
        <dbReference type="Pfam" id="PF00113"/>
    </source>
</evidence>
<dbReference type="GO" id="GO:0006096">
    <property type="term" value="P:glycolytic process"/>
    <property type="evidence" value="ECO:0007669"/>
    <property type="project" value="UniProtKB-UniPathway"/>
</dbReference>
<evidence type="ECO:0000313" key="9">
    <source>
        <dbReference type="Proteomes" id="UP000316621"/>
    </source>
</evidence>
<comment type="similarity">
    <text evidence="2">Belongs to the enolase family.</text>
</comment>
<feature type="region of interest" description="Disordered" evidence="6">
    <location>
        <begin position="1"/>
        <end position="23"/>
    </location>
</feature>
<evidence type="ECO:0000256" key="6">
    <source>
        <dbReference type="SAM" id="MobiDB-lite"/>
    </source>
</evidence>
<dbReference type="Gramene" id="RZC58725">
    <property type="protein sequence ID" value="RZC58725"/>
    <property type="gene ID" value="C5167_006031"/>
</dbReference>
<feature type="region of interest" description="Disordered" evidence="6">
    <location>
        <begin position="65"/>
        <end position="95"/>
    </location>
</feature>
<evidence type="ECO:0000256" key="5">
    <source>
        <dbReference type="ARBA" id="ARBA00023239"/>
    </source>
</evidence>
<dbReference type="AlphaFoldDB" id="A0A4Y7JGF3"/>
<evidence type="ECO:0000256" key="3">
    <source>
        <dbReference type="ARBA" id="ARBA00012058"/>
    </source>
</evidence>
<evidence type="ECO:0000256" key="2">
    <source>
        <dbReference type="ARBA" id="ARBA00009604"/>
    </source>
</evidence>
<dbReference type="EMBL" id="CM010718">
    <property type="protein sequence ID" value="RZC58725.1"/>
    <property type="molecule type" value="Genomic_DNA"/>
</dbReference>
<keyword evidence="4" id="KW-0324">Glycolysis</keyword>